<feature type="domain" description="EGF-like" evidence="4">
    <location>
        <begin position="193"/>
        <end position="223"/>
    </location>
</feature>
<feature type="domain" description="EGF-like" evidence="4">
    <location>
        <begin position="411"/>
        <end position="442"/>
    </location>
</feature>
<evidence type="ECO:0000259" key="4">
    <source>
        <dbReference type="SMART" id="SM00181"/>
    </source>
</evidence>
<feature type="domain" description="EGF-like" evidence="4">
    <location>
        <begin position="497"/>
        <end position="532"/>
    </location>
</feature>
<proteinExistence type="predicted"/>
<name>A0A8B8BQE7_CRAVI</name>
<evidence type="ECO:0000256" key="2">
    <source>
        <dbReference type="SAM" id="Phobius"/>
    </source>
</evidence>
<feature type="chain" id="PRO_5034504883" evidence="3">
    <location>
        <begin position="22"/>
        <end position="667"/>
    </location>
</feature>
<dbReference type="Gene3D" id="2.60.120.260">
    <property type="entry name" value="Galactose-binding domain-like"/>
    <property type="match status" value="1"/>
</dbReference>
<evidence type="ECO:0000256" key="1">
    <source>
        <dbReference type="ARBA" id="ARBA00022536"/>
    </source>
</evidence>
<feature type="domain" description="EGF-like" evidence="4">
    <location>
        <begin position="456"/>
        <end position="487"/>
    </location>
</feature>
<dbReference type="InterPro" id="IPR008979">
    <property type="entry name" value="Galactose-bd-like_sf"/>
</dbReference>
<evidence type="ECO:0000256" key="3">
    <source>
        <dbReference type="SAM" id="SignalP"/>
    </source>
</evidence>
<dbReference type="GeneID" id="111112373"/>
<keyword evidence="5" id="KW-1185">Reference proteome</keyword>
<feature type="domain" description="EGF-like" evidence="4">
    <location>
        <begin position="234"/>
        <end position="273"/>
    </location>
</feature>
<evidence type="ECO:0000313" key="5">
    <source>
        <dbReference type="Proteomes" id="UP000694844"/>
    </source>
</evidence>
<feature type="domain" description="EGF-like" evidence="4">
    <location>
        <begin position="542"/>
        <end position="577"/>
    </location>
</feature>
<dbReference type="Gene3D" id="2.170.300.10">
    <property type="entry name" value="Tie2 ligand-binding domain superfamily"/>
    <property type="match status" value="3"/>
</dbReference>
<organism evidence="5 6">
    <name type="scientific">Crassostrea virginica</name>
    <name type="common">Eastern oyster</name>
    <dbReference type="NCBI Taxonomy" id="6565"/>
    <lineage>
        <taxon>Eukaryota</taxon>
        <taxon>Metazoa</taxon>
        <taxon>Spiralia</taxon>
        <taxon>Lophotrochozoa</taxon>
        <taxon>Mollusca</taxon>
        <taxon>Bivalvia</taxon>
        <taxon>Autobranchia</taxon>
        <taxon>Pteriomorphia</taxon>
        <taxon>Ostreida</taxon>
        <taxon>Ostreoidea</taxon>
        <taxon>Ostreidae</taxon>
        <taxon>Crassostrea</taxon>
    </lineage>
</organism>
<evidence type="ECO:0000313" key="6">
    <source>
        <dbReference type="RefSeq" id="XP_022305540.1"/>
    </source>
</evidence>
<feature type="signal peptide" evidence="3">
    <location>
        <begin position="1"/>
        <end position="21"/>
    </location>
</feature>
<dbReference type="PANTHER" id="PTHR24043:SF8">
    <property type="entry name" value="EGF-LIKE DOMAIN-CONTAINING PROTEIN"/>
    <property type="match status" value="1"/>
</dbReference>
<feature type="domain" description="EGF-like" evidence="4">
    <location>
        <begin position="368"/>
        <end position="400"/>
    </location>
</feature>
<accession>A0A8B8BQE7</accession>
<dbReference type="SMART" id="SM00181">
    <property type="entry name" value="EGF"/>
    <property type="match status" value="8"/>
</dbReference>
<reference evidence="6" key="1">
    <citation type="submission" date="2025-08" db="UniProtKB">
        <authorList>
            <consortium name="RefSeq"/>
        </authorList>
    </citation>
    <scope>IDENTIFICATION</scope>
    <source>
        <tissue evidence="6">Whole sample</tissue>
    </source>
</reference>
<dbReference type="SUPFAM" id="SSF49785">
    <property type="entry name" value="Galactose-binding domain-like"/>
    <property type="match status" value="1"/>
</dbReference>
<dbReference type="KEGG" id="cvn:111112373"/>
<dbReference type="InterPro" id="IPR042635">
    <property type="entry name" value="MEGF10/SREC1/2-like"/>
</dbReference>
<dbReference type="AlphaFoldDB" id="A0A8B8BQE7"/>
<keyword evidence="2" id="KW-0812">Transmembrane</keyword>
<keyword evidence="2" id="KW-0472">Membrane</keyword>
<protein>
    <submittedName>
        <fullName evidence="6">Multiple epidermal growth factor-like domains protein 10</fullName>
    </submittedName>
</protein>
<feature type="domain" description="EGF-like" evidence="4">
    <location>
        <begin position="275"/>
        <end position="307"/>
    </location>
</feature>
<dbReference type="OrthoDB" id="10252017at2759"/>
<gene>
    <name evidence="6" type="primary">LOC111112373</name>
</gene>
<dbReference type="Proteomes" id="UP000694844">
    <property type="component" value="Chromosome 9"/>
</dbReference>
<dbReference type="Pfam" id="PF22633">
    <property type="entry name" value="F5_F8_type_C_2"/>
    <property type="match status" value="1"/>
</dbReference>
<dbReference type="GO" id="GO:0005044">
    <property type="term" value="F:scavenger receptor activity"/>
    <property type="evidence" value="ECO:0007669"/>
    <property type="project" value="InterPro"/>
</dbReference>
<dbReference type="PANTHER" id="PTHR24043">
    <property type="entry name" value="SCAVENGER RECEPTOR CLASS F"/>
    <property type="match status" value="1"/>
</dbReference>
<keyword evidence="3" id="KW-0732">Signal</keyword>
<sequence>MQLDIALVCFTGLLISGHIFSSAYDDLSYKKDAAQSNTAVGSAYGASNAVDRNIATCMRTDPIGINSPDEIVWWQVDLGGVYSIYSVNILFKSYAGSEMRQRGRFAGFSLHTSNNRYMDKSSHCYKNRHELPPLNFSTTCIASGRYVTFYNERLDGSTYPAGYIVANVITELCEFIVKGCNRSGVYGSNCEIHCPINCKFNSCHIEKGTCFECNPGWTGATCDEKCDDGLYGQNCNKNCSGISGHCMNITSCNHVTGQCDNGCSHGWHGPYCEHRCKGHCKHNVTCNHVTGLCEEGCAAGWNGSDCNQGCVDGRFGYNCEEKCGHCLNLFSCNKENGFCEEGCDLGYTNEMCNEKCPKGFFGNACVQKCSGHCFNNSECEHIHGMCISGCENGYIGVKCNESCMEGYFGKNCSHVCSANCKTCAHTDGQCSCFAGWTGFNCSEECTDSYGENCRHSCSQHCINDTCNRFNGSCLSGCKKGYFGDHCDQSCVLSYGEDCRYRCSTQCFTGDCDRFNGTCEYGCKAGFHGEHCDQKCMQSYGANCKYACSEHCYDLSCDTVSGRCLTGCMDDFFGEKCDQAILITSQSRSTFWSTVGPFLIGINGILSIGLIMCLCGVCTKRISLSVRTSARKKVGVYKDIENQPTEAPHYEELTINGDGAQYTNTILH</sequence>
<keyword evidence="1" id="KW-0245">EGF-like domain</keyword>
<keyword evidence="2" id="KW-1133">Transmembrane helix</keyword>
<dbReference type="RefSeq" id="XP_022305540.1">
    <property type="nucleotide sequence ID" value="XM_022449832.1"/>
</dbReference>
<dbReference type="InterPro" id="IPR000742">
    <property type="entry name" value="EGF"/>
</dbReference>
<feature type="transmembrane region" description="Helical" evidence="2">
    <location>
        <begin position="590"/>
        <end position="616"/>
    </location>
</feature>